<evidence type="ECO:0000313" key="4">
    <source>
        <dbReference type="Proteomes" id="UP001239909"/>
    </source>
</evidence>
<dbReference type="Pfam" id="PF01796">
    <property type="entry name" value="OB_ChsH2_C"/>
    <property type="match status" value="1"/>
</dbReference>
<proteinExistence type="predicted"/>
<dbReference type="InterPro" id="IPR002878">
    <property type="entry name" value="ChsH2_C"/>
</dbReference>
<dbReference type="SUPFAM" id="SSF50249">
    <property type="entry name" value="Nucleic acid-binding proteins"/>
    <property type="match status" value="1"/>
</dbReference>
<dbReference type="EMBL" id="BSYI01000047">
    <property type="protein sequence ID" value="GMG84942.1"/>
    <property type="molecule type" value="Genomic_DNA"/>
</dbReference>
<dbReference type="InterPro" id="IPR012340">
    <property type="entry name" value="NA-bd_OB-fold"/>
</dbReference>
<gene>
    <name evidence="3" type="ORF">LNKW23_41580</name>
</gene>
<feature type="domain" description="ChsH2 C-terminal OB-fold" evidence="1">
    <location>
        <begin position="60"/>
        <end position="115"/>
    </location>
</feature>
<dbReference type="InterPro" id="IPR022002">
    <property type="entry name" value="ChsH2_Znr"/>
</dbReference>
<dbReference type="PANTHER" id="PTHR34075">
    <property type="entry name" value="BLR3430 PROTEIN"/>
    <property type="match status" value="1"/>
</dbReference>
<keyword evidence="4" id="KW-1185">Reference proteome</keyword>
<evidence type="ECO:0000259" key="1">
    <source>
        <dbReference type="Pfam" id="PF01796"/>
    </source>
</evidence>
<evidence type="ECO:0000259" key="2">
    <source>
        <dbReference type="Pfam" id="PF12172"/>
    </source>
</evidence>
<dbReference type="PANTHER" id="PTHR34075:SF5">
    <property type="entry name" value="BLR3430 PROTEIN"/>
    <property type="match status" value="1"/>
</dbReference>
<sequence length="135" mass="13880">MTDDPQITDPRFDGPGPDATWHAGLARGIVAIQRCGGCGAHQAPPSLLCRACGAPAPGFVDASGKATVYSATTIRRRDGAYNVSIVELAEGPRLMSRVEGDPEAVRIGMALTARIVEEDGIPVLVFDPAPAGGAA</sequence>
<evidence type="ECO:0000313" key="3">
    <source>
        <dbReference type="EMBL" id="GMG84942.1"/>
    </source>
</evidence>
<protein>
    <submittedName>
        <fullName evidence="3">OB-fold domain-containing protein</fullName>
    </submittedName>
</protein>
<dbReference type="RefSeq" id="WP_285674123.1">
    <property type="nucleotide sequence ID" value="NZ_BSYI01000047.1"/>
</dbReference>
<dbReference type="Pfam" id="PF12172">
    <property type="entry name" value="zf-ChsH2"/>
    <property type="match status" value="1"/>
</dbReference>
<accession>A0ABQ6LPG9</accession>
<comment type="caution">
    <text evidence="3">The sequence shown here is derived from an EMBL/GenBank/DDBJ whole genome shotgun (WGS) entry which is preliminary data.</text>
</comment>
<organism evidence="3 4">
    <name type="scientific">Paralimibaculum aggregatum</name>
    <dbReference type="NCBI Taxonomy" id="3036245"/>
    <lineage>
        <taxon>Bacteria</taxon>
        <taxon>Pseudomonadati</taxon>
        <taxon>Pseudomonadota</taxon>
        <taxon>Alphaproteobacteria</taxon>
        <taxon>Rhodobacterales</taxon>
        <taxon>Paracoccaceae</taxon>
        <taxon>Paralimibaculum</taxon>
    </lineage>
</organism>
<dbReference type="InterPro" id="IPR052513">
    <property type="entry name" value="Thioester_dehydratase-like"/>
</dbReference>
<feature type="domain" description="ChsH2 rubredoxin-like zinc ribbon" evidence="2">
    <location>
        <begin position="23"/>
        <end position="56"/>
    </location>
</feature>
<name>A0ABQ6LPG9_9RHOB</name>
<reference evidence="3 4" key="1">
    <citation type="submission" date="2023-04" db="EMBL/GenBank/DDBJ databases">
        <title>Marinoamorphus aggregata gen. nov., sp. Nov., isolate from tissue of brittle star Ophioplocus japonicus.</title>
        <authorList>
            <person name="Kawano K."/>
            <person name="Sawayama S."/>
            <person name="Nakagawa S."/>
        </authorList>
    </citation>
    <scope>NUCLEOTIDE SEQUENCE [LARGE SCALE GENOMIC DNA]</scope>
    <source>
        <strain evidence="3 4">NKW23</strain>
    </source>
</reference>
<dbReference type="Proteomes" id="UP001239909">
    <property type="component" value="Unassembled WGS sequence"/>
</dbReference>